<keyword evidence="3" id="KW-1185">Reference proteome</keyword>
<proteinExistence type="predicted"/>
<sequence length="213" mass="24110">MSLCTGSRYPHQEPRNRHEHLGLAHSELTKEHRNTREPQLPGSQPPWPNTLITRPGDHQPSPALLRPARPFEERSHQQSEIDSRVAFSHPIAVSNGDLRYKTVRHVTVACPDEALKLPLPRATLHLLEIGLLRPLEAMPKTAVPGPAPLHHRQLCRSQPRVRQQPKMLTACILRDSRDSLDCRSWGERPTIIFGSRTDTKQVSRVKTDVRGGH</sequence>
<evidence type="ECO:0000256" key="1">
    <source>
        <dbReference type="SAM" id="MobiDB-lite"/>
    </source>
</evidence>
<name>A0AAN6YF15_9PEZI</name>
<protein>
    <submittedName>
        <fullName evidence="2">Uncharacterized protein</fullName>
    </submittedName>
</protein>
<evidence type="ECO:0000313" key="3">
    <source>
        <dbReference type="Proteomes" id="UP001301769"/>
    </source>
</evidence>
<organism evidence="2 3">
    <name type="scientific">Rhypophila decipiens</name>
    <dbReference type="NCBI Taxonomy" id="261697"/>
    <lineage>
        <taxon>Eukaryota</taxon>
        <taxon>Fungi</taxon>
        <taxon>Dikarya</taxon>
        <taxon>Ascomycota</taxon>
        <taxon>Pezizomycotina</taxon>
        <taxon>Sordariomycetes</taxon>
        <taxon>Sordariomycetidae</taxon>
        <taxon>Sordariales</taxon>
        <taxon>Naviculisporaceae</taxon>
        <taxon>Rhypophila</taxon>
    </lineage>
</organism>
<gene>
    <name evidence="2" type="ORF">QBC37DRAFT_399120</name>
</gene>
<dbReference type="Proteomes" id="UP001301769">
    <property type="component" value="Unassembled WGS sequence"/>
</dbReference>
<accession>A0AAN6YF15</accession>
<feature type="compositionally biased region" description="Basic and acidic residues" evidence="1">
    <location>
        <begin position="10"/>
        <end position="36"/>
    </location>
</feature>
<reference evidence="2" key="1">
    <citation type="journal article" date="2023" name="Mol. Phylogenet. Evol.">
        <title>Genome-scale phylogeny and comparative genomics of the fungal order Sordariales.</title>
        <authorList>
            <person name="Hensen N."/>
            <person name="Bonometti L."/>
            <person name="Westerberg I."/>
            <person name="Brannstrom I.O."/>
            <person name="Guillou S."/>
            <person name="Cros-Aarteil S."/>
            <person name="Calhoun S."/>
            <person name="Haridas S."/>
            <person name="Kuo A."/>
            <person name="Mondo S."/>
            <person name="Pangilinan J."/>
            <person name="Riley R."/>
            <person name="LaButti K."/>
            <person name="Andreopoulos B."/>
            <person name="Lipzen A."/>
            <person name="Chen C."/>
            <person name="Yan M."/>
            <person name="Daum C."/>
            <person name="Ng V."/>
            <person name="Clum A."/>
            <person name="Steindorff A."/>
            <person name="Ohm R.A."/>
            <person name="Martin F."/>
            <person name="Silar P."/>
            <person name="Natvig D.O."/>
            <person name="Lalanne C."/>
            <person name="Gautier V."/>
            <person name="Ament-Velasquez S.L."/>
            <person name="Kruys A."/>
            <person name="Hutchinson M.I."/>
            <person name="Powell A.J."/>
            <person name="Barry K."/>
            <person name="Miller A.N."/>
            <person name="Grigoriev I.V."/>
            <person name="Debuchy R."/>
            <person name="Gladieux P."/>
            <person name="Hiltunen Thoren M."/>
            <person name="Johannesson H."/>
        </authorList>
    </citation>
    <scope>NUCLEOTIDE SEQUENCE</scope>
    <source>
        <strain evidence="2">PSN293</strain>
    </source>
</reference>
<dbReference type="AlphaFoldDB" id="A0AAN6YF15"/>
<evidence type="ECO:0000313" key="2">
    <source>
        <dbReference type="EMBL" id="KAK4214902.1"/>
    </source>
</evidence>
<feature type="region of interest" description="Disordered" evidence="1">
    <location>
        <begin position="1"/>
        <end position="65"/>
    </location>
</feature>
<reference evidence="2" key="2">
    <citation type="submission" date="2023-05" db="EMBL/GenBank/DDBJ databases">
        <authorList>
            <consortium name="Lawrence Berkeley National Laboratory"/>
            <person name="Steindorff A."/>
            <person name="Hensen N."/>
            <person name="Bonometti L."/>
            <person name="Westerberg I."/>
            <person name="Brannstrom I.O."/>
            <person name="Guillou S."/>
            <person name="Cros-Aarteil S."/>
            <person name="Calhoun S."/>
            <person name="Haridas S."/>
            <person name="Kuo A."/>
            <person name="Mondo S."/>
            <person name="Pangilinan J."/>
            <person name="Riley R."/>
            <person name="Labutti K."/>
            <person name="Andreopoulos B."/>
            <person name="Lipzen A."/>
            <person name="Chen C."/>
            <person name="Yanf M."/>
            <person name="Daum C."/>
            <person name="Ng V."/>
            <person name="Clum A."/>
            <person name="Ohm R."/>
            <person name="Martin F."/>
            <person name="Silar P."/>
            <person name="Natvig D."/>
            <person name="Lalanne C."/>
            <person name="Gautier V."/>
            <person name="Ament-Velasquez S.L."/>
            <person name="Kruys A."/>
            <person name="Hutchinson M.I."/>
            <person name="Powell A.J."/>
            <person name="Barry K."/>
            <person name="Miller A.N."/>
            <person name="Grigoriev I.V."/>
            <person name="Debuchy R."/>
            <person name="Gladieux P."/>
            <person name="Thoren M.H."/>
            <person name="Johannesson H."/>
        </authorList>
    </citation>
    <scope>NUCLEOTIDE SEQUENCE</scope>
    <source>
        <strain evidence="2">PSN293</strain>
    </source>
</reference>
<comment type="caution">
    <text evidence="2">The sequence shown here is derived from an EMBL/GenBank/DDBJ whole genome shotgun (WGS) entry which is preliminary data.</text>
</comment>
<dbReference type="EMBL" id="MU858086">
    <property type="protein sequence ID" value="KAK4214902.1"/>
    <property type="molecule type" value="Genomic_DNA"/>
</dbReference>